<protein>
    <submittedName>
        <fullName evidence="2">Uncharacterized protein</fullName>
    </submittedName>
</protein>
<organism evidence="2 3">
    <name type="scientific">Penicillium arizonense</name>
    <dbReference type="NCBI Taxonomy" id="1835702"/>
    <lineage>
        <taxon>Eukaryota</taxon>
        <taxon>Fungi</taxon>
        <taxon>Dikarya</taxon>
        <taxon>Ascomycota</taxon>
        <taxon>Pezizomycotina</taxon>
        <taxon>Eurotiomycetes</taxon>
        <taxon>Eurotiomycetidae</taxon>
        <taxon>Eurotiales</taxon>
        <taxon>Aspergillaceae</taxon>
        <taxon>Penicillium</taxon>
    </lineage>
</organism>
<evidence type="ECO:0000313" key="2">
    <source>
        <dbReference type="EMBL" id="OGE55987.1"/>
    </source>
</evidence>
<accession>A0A1F5LS81</accession>
<proteinExistence type="predicted"/>
<name>A0A1F5LS81_PENAI</name>
<keyword evidence="3" id="KW-1185">Reference proteome</keyword>
<dbReference type="Proteomes" id="UP000177622">
    <property type="component" value="Unassembled WGS sequence"/>
</dbReference>
<feature type="transmembrane region" description="Helical" evidence="1">
    <location>
        <begin position="20"/>
        <end position="43"/>
    </location>
</feature>
<evidence type="ECO:0000256" key="1">
    <source>
        <dbReference type="SAM" id="Phobius"/>
    </source>
</evidence>
<dbReference type="OrthoDB" id="4362480at2759"/>
<evidence type="ECO:0000313" key="3">
    <source>
        <dbReference type="Proteomes" id="UP000177622"/>
    </source>
</evidence>
<dbReference type="EMBL" id="LXJU01000003">
    <property type="protein sequence ID" value="OGE55987.1"/>
    <property type="molecule type" value="Genomic_DNA"/>
</dbReference>
<sequence length="164" mass="18205">MSLIPAPDCLSVYLPLLTAWLAFPVLCVVSFSLLSLVLVRLYIKIRRRRLPSTTSRPDSDSWRYSSNMEKSDGFFSAALPASACDILRPLSQSGPFPSSGALAAQAREQKSVSSNFGMNDIASSRTASPETMGMARKCNESVQQMREEDFEGVRTWKRVVVEYN</sequence>
<dbReference type="GeneID" id="34573299"/>
<keyword evidence="1" id="KW-0812">Transmembrane</keyword>
<gene>
    <name evidence="2" type="ORF">PENARI_c003G08053</name>
</gene>
<reference evidence="2 3" key="1">
    <citation type="journal article" date="2016" name="Sci. Rep.">
        <title>Penicillium arizonense, a new, genome sequenced fungal species, reveals a high chemical diversity in secreted metabolites.</title>
        <authorList>
            <person name="Grijseels S."/>
            <person name="Nielsen J.C."/>
            <person name="Randelovic M."/>
            <person name="Nielsen J."/>
            <person name="Nielsen K.F."/>
            <person name="Workman M."/>
            <person name="Frisvad J.C."/>
        </authorList>
    </citation>
    <scope>NUCLEOTIDE SEQUENCE [LARGE SCALE GENOMIC DNA]</scope>
    <source>
        <strain evidence="2 3">CBS 141311</strain>
    </source>
</reference>
<comment type="caution">
    <text evidence="2">The sequence shown here is derived from an EMBL/GenBank/DDBJ whole genome shotgun (WGS) entry which is preliminary data.</text>
</comment>
<dbReference type="AlphaFoldDB" id="A0A1F5LS81"/>
<keyword evidence="1" id="KW-0472">Membrane</keyword>
<keyword evidence="1" id="KW-1133">Transmembrane helix</keyword>
<dbReference type="RefSeq" id="XP_022491416.1">
    <property type="nucleotide sequence ID" value="XM_022628565.1"/>
</dbReference>